<feature type="compositionally biased region" description="Polar residues" evidence="16">
    <location>
        <begin position="1"/>
        <end position="10"/>
    </location>
</feature>
<dbReference type="PROSITE" id="PS51462">
    <property type="entry name" value="NUDIX"/>
    <property type="match status" value="1"/>
</dbReference>
<proteinExistence type="inferred from homology"/>
<gene>
    <name evidence="18" type="primary">pcp</name>
</gene>
<dbReference type="GO" id="GO:0046872">
    <property type="term" value="F:metal ion binding"/>
    <property type="evidence" value="ECO:0007669"/>
    <property type="project" value="UniProtKB-KW"/>
</dbReference>
<evidence type="ECO:0000313" key="18">
    <source>
        <dbReference type="EMBL" id="AIE94253.1"/>
    </source>
</evidence>
<evidence type="ECO:0000259" key="17">
    <source>
        <dbReference type="PROSITE" id="PS51462"/>
    </source>
</evidence>
<comment type="cofactor">
    <cofactor evidence="1">
        <name>Mg(2+)</name>
        <dbReference type="ChEBI" id="CHEBI:18420"/>
    </cofactor>
</comment>
<dbReference type="AlphaFoldDB" id="A0A075FSD6"/>
<name>A0A075FSD6_9EURY</name>
<dbReference type="SUPFAM" id="SSF55811">
    <property type="entry name" value="Nudix"/>
    <property type="match status" value="1"/>
</dbReference>
<feature type="domain" description="Nudix hydrolase" evidence="17">
    <location>
        <begin position="328"/>
        <end position="456"/>
    </location>
</feature>
<keyword evidence="5" id="KW-0963">Cytoplasm</keyword>
<keyword evidence="11" id="KW-0788">Thiol protease</keyword>
<evidence type="ECO:0000256" key="15">
    <source>
        <dbReference type="ARBA" id="ARBA00038905"/>
    </source>
</evidence>
<dbReference type="GO" id="GO:0008413">
    <property type="term" value="F:8-oxo-7,8-dihydroguanosine triphosphate pyrophosphatase activity"/>
    <property type="evidence" value="ECO:0007669"/>
    <property type="project" value="TreeGrafter"/>
</dbReference>
<keyword evidence="9" id="KW-0227">DNA damage</keyword>
<evidence type="ECO:0000256" key="4">
    <source>
        <dbReference type="ARBA" id="ARBA00022457"/>
    </source>
</evidence>
<dbReference type="GO" id="GO:0016920">
    <property type="term" value="F:pyroglutamyl-peptidase activity"/>
    <property type="evidence" value="ECO:0007669"/>
    <property type="project" value="InterPro"/>
</dbReference>
<evidence type="ECO:0000256" key="11">
    <source>
        <dbReference type="ARBA" id="ARBA00022807"/>
    </source>
</evidence>
<dbReference type="PANTHER" id="PTHR47707">
    <property type="entry name" value="8-OXO-DGTP DIPHOSPHATASE"/>
    <property type="match status" value="1"/>
</dbReference>
<dbReference type="Pfam" id="PF00293">
    <property type="entry name" value="NUDIX"/>
    <property type="match status" value="1"/>
</dbReference>
<evidence type="ECO:0000256" key="14">
    <source>
        <dbReference type="ARBA" id="ARBA00035861"/>
    </source>
</evidence>
<comment type="catalytic activity">
    <reaction evidence="14">
        <text>8-oxo-dGTP + H2O = 8-oxo-dGMP + diphosphate + H(+)</text>
        <dbReference type="Rhea" id="RHEA:31575"/>
        <dbReference type="ChEBI" id="CHEBI:15377"/>
        <dbReference type="ChEBI" id="CHEBI:15378"/>
        <dbReference type="ChEBI" id="CHEBI:33019"/>
        <dbReference type="ChEBI" id="CHEBI:63224"/>
        <dbReference type="ChEBI" id="CHEBI:77896"/>
        <dbReference type="EC" id="3.6.1.55"/>
    </reaction>
</comment>
<dbReference type="InterPro" id="IPR000086">
    <property type="entry name" value="NUDIX_hydrolase_dom"/>
</dbReference>
<protein>
    <recommendedName>
        <fullName evidence="15">8-oxo-dGTP diphosphatase</fullName>
        <ecNumber evidence="15">3.6.1.55</ecNumber>
    </recommendedName>
</protein>
<dbReference type="InterPro" id="IPR000816">
    <property type="entry name" value="Peptidase_C15"/>
</dbReference>
<dbReference type="GO" id="GO:0035539">
    <property type="term" value="F:8-oxo-7,8-dihydrodeoxyguanosine triphosphate pyrophosphatase activity"/>
    <property type="evidence" value="ECO:0007669"/>
    <property type="project" value="UniProtKB-EC"/>
</dbReference>
<dbReference type="GO" id="GO:0044715">
    <property type="term" value="F:8-oxo-dGDP phosphatase activity"/>
    <property type="evidence" value="ECO:0007669"/>
    <property type="project" value="TreeGrafter"/>
</dbReference>
<evidence type="ECO:0000256" key="9">
    <source>
        <dbReference type="ARBA" id="ARBA00022763"/>
    </source>
</evidence>
<dbReference type="GO" id="GO:0005829">
    <property type="term" value="C:cytosol"/>
    <property type="evidence" value="ECO:0007669"/>
    <property type="project" value="InterPro"/>
</dbReference>
<dbReference type="GO" id="GO:0044716">
    <property type="term" value="F:8-oxo-GDP phosphatase activity"/>
    <property type="evidence" value="ECO:0007669"/>
    <property type="project" value="TreeGrafter"/>
</dbReference>
<dbReference type="GO" id="GO:0006260">
    <property type="term" value="P:DNA replication"/>
    <property type="evidence" value="ECO:0007669"/>
    <property type="project" value="UniProtKB-KW"/>
</dbReference>
<dbReference type="Gene3D" id="3.90.79.10">
    <property type="entry name" value="Nucleoside Triphosphate Pyrophosphohydrolase"/>
    <property type="match status" value="1"/>
</dbReference>
<dbReference type="PRINTS" id="PR00706">
    <property type="entry name" value="PYROGLUPTASE"/>
</dbReference>
<dbReference type="EC" id="3.6.1.55" evidence="15"/>
<dbReference type="PROSITE" id="PS00893">
    <property type="entry name" value="NUDIX_BOX"/>
    <property type="match status" value="1"/>
</dbReference>
<evidence type="ECO:0000256" key="3">
    <source>
        <dbReference type="ARBA" id="ARBA00006641"/>
    </source>
</evidence>
<evidence type="ECO:0000256" key="16">
    <source>
        <dbReference type="SAM" id="MobiDB-lite"/>
    </source>
</evidence>
<evidence type="ECO:0000256" key="10">
    <source>
        <dbReference type="ARBA" id="ARBA00022801"/>
    </source>
</evidence>
<dbReference type="GO" id="GO:0006281">
    <property type="term" value="P:DNA repair"/>
    <property type="evidence" value="ECO:0007669"/>
    <property type="project" value="UniProtKB-KW"/>
</dbReference>
<accession>A0A075FSD6</accession>
<reference evidence="18" key="1">
    <citation type="journal article" date="2014" name="Genome Biol. Evol.">
        <title>Pangenome evidence for extensive interdomain horizontal transfer affecting lineage core and shell genes in uncultured planktonic thaumarchaeota and euryarchaeota.</title>
        <authorList>
            <person name="Deschamps P."/>
            <person name="Zivanovic Y."/>
            <person name="Moreira D."/>
            <person name="Rodriguez-Valera F."/>
            <person name="Lopez-Garcia P."/>
        </authorList>
    </citation>
    <scope>NUCLEOTIDE SEQUENCE</scope>
</reference>
<keyword evidence="7" id="KW-0235">DNA replication</keyword>
<dbReference type="CDD" id="cd03425">
    <property type="entry name" value="NUDIX_MutT_NudA_like"/>
    <property type="match status" value="1"/>
</dbReference>
<dbReference type="EMBL" id="KF900418">
    <property type="protein sequence ID" value="AIE94253.1"/>
    <property type="molecule type" value="Genomic_DNA"/>
</dbReference>
<keyword evidence="13" id="KW-0234">DNA repair</keyword>
<dbReference type="InterPro" id="IPR016125">
    <property type="entry name" value="Peptidase_C15-like"/>
</dbReference>
<evidence type="ECO:0000256" key="2">
    <source>
        <dbReference type="ARBA" id="ARBA00005582"/>
    </source>
</evidence>
<evidence type="ECO:0000256" key="13">
    <source>
        <dbReference type="ARBA" id="ARBA00023204"/>
    </source>
</evidence>
<evidence type="ECO:0000256" key="8">
    <source>
        <dbReference type="ARBA" id="ARBA00022723"/>
    </source>
</evidence>
<keyword evidence="10 18" id="KW-0378">Hydrolase</keyword>
<dbReference type="InterPro" id="IPR047127">
    <property type="entry name" value="MutT-like"/>
</dbReference>
<evidence type="ECO:0000256" key="12">
    <source>
        <dbReference type="ARBA" id="ARBA00022842"/>
    </source>
</evidence>
<dbReference type="Pfam" id="PF01470">
    <property type="entry name" value="Peptidase_C15"/>
    <property type="match status" value="1"/>
</dbReference>
<dbReference type="InterPro" id="IPR020084">
    <property type="entry name" value="NUDIX_hydrolase_CS"/>
</dbReference>
<dbReference type="InterPro" id="IPR036440">
    <property type="entry name" value="Peptidase_C15-like_sf"/>
</dbReference>
<dbReference type="Gene3D" id="3.40.630.20">
    <property type="entry name" value="Peptidase C15, pyroglutamyl peptidase I-like"/>
    <property type="match status" value="1"/>
</dbReference>
<keyword evidence="12" id="KW-0460">Magnesium</keyword>
<dbReference type="PANTHER" id="PTHR47707:SF1">
    <property type="entry name" value="NUDIX HYDROLASE FAMILY PROTEIN"/>
    <property type="match status" value="1"/>
</dbReference>
<sequence>MPLETHQASAMDQMKRTGQRTTDRISGSWMTNQPNPLLCCRLKCWPRNRKGTRDSARATRGRRVPHGPIPPLNSFQMTPTTPRVLAPPGSSSGTTLTAYSSAIGWPPYVVMHEFDADRLGEKANSTSQHRYHVGGPRILVTAFPPFSDFETNVSQSVLEQLDVDGIDGLDVVTWMLSVDKAGSGAVAAEIRAGIEVDGVLHLGLAAGRTGISLERFARNRYSMTKPDNSGRLQESGSIVHGGPETLVTTAPLHILDEEFEHDTDVQWSDDAGGYVCNETIYRTLNELQASNGPTLPAILVHLPPESEVPLEDQVAAVIRIANCLVTRPRYEVAAALLFDDQGRILSCCRPKGDEWGGWWEFPGGKINPGEDAPAALLRELEEELRISPEPKEKVAHIDYDYDDRTVNLQIWNCGSIEPKSITLVEHDSARWLSRDELLQVKWLPADLPIIEKWFQEGLPESSRLR</sequence>
<evidence type="ECO:0000256" key="1">
    <source>
        <dbReference type="ARBA" id="ARBA00001946"/>
    </source>
</evidence>
<evidence type="ECO:0000256" key="7">
    <source>
        <dbReference type="ARBA" id="ARBA00022705"/>
    </source>
</evidence>
<dbReference type="SUPFAM" id="SSF53182">
    <property type="entry name" value="Pyrrolidone carboxyl peptidase (pyroglutamate aminopeptidase)"/>
    <property type="match status" value="1"/>
</dbReference>
<keyword evidence="6" id="KW-0645">Protease</keyword>
<evidence type="ECO:0000256" key="6">
    <source>
        <dbReference type="ARBA" id="ARBA00022670"/>
    </source>
</evidence>
<keyword evidence="8" id="KW-0479">Metal-binding</keyword>
<comment type="similarity">
    <text evidence="3">Belongs to the peptidase C15 family.</text>
</comment>
<evidence type="ECO:0000256" key="5">
    <source>
        <dbReference type="ARBA" id="ARBA00022490"/>
    </source>
</evidence>
<comment type="similarity">
    <text evidence="2">Belongs to the Nudix hydrolase family.</text>
</comment>
<dbReference type="InterPro" id="IPR015797">
    <property type="entry name" value="NUDIX_hydrolase-like_dom_sf"/>
</dbReference>
<organism evidence="18">
    <name type="scientific">uncultured marine group II/III euryarchaeote AD1000_44_D07</name>
    <dbReference type="NCBI Taxonomy" id="1457775"/>
    <lineage>
        <taxon>Archaea</taxon>
        <taxon>Methanobacteriati</taxon>
        <taxon>Methanobacteriota</taxon>
        <taxon>environmental samples</taxon>
    </lineage>
</organism>
<feature type="region of interest" description="Disordered" evidence="16">
    <location>
        <begin position="1"/>
        <end position="30"/>
    </location>
</feature>
<dbReference type="GO" id="GO:0006508">
    <property type="term" value="P:proteolysis"/>
    <property type="evidence" value="ECO:0007669"/>
    <property type="project" value="UniProtKB-KW"/>
</dbReference>
<keyword evidence="4" id="KW-0515">Mutator protein</keyword>
<feature type="region of interest" description="Disordered" evidence="16">
    <location>
        <begin position="49"/>
        <end position="92"/>
    </location>
</feature>